<evidence type="ECO:0000313" key="1">
    <source>
        <dbReference type="EMBL" id="MBB5844138.1"/>
    </source>
</evidence>
<accession>A0A841AP93</accession>
<organism evidence="1 2">
    <name type="scientific">Conyzicola lurida</name>
    <dbReference type="NCBI Taxonomy" id="1172621"/>
    <lineage>
        <taxon>Bacteria</taxon>
        <taxon>Bacillati</taxon>
        <taxon>Actinomycetota</taxon>
        <taxon>Actinomycetes</taxon>
        <taxon>Micrococcales</taxon>
        <taxon>Microbacteriaceae</taxon>
        <taxon>Conyzicola</taxon>
    </lineage>
</organism>
<keyword evidence="2" id="KW-1185">Reference proteome</keyword>
<protein>
    <submittedName>
        <fullName evidence="1">Uncharacterized protein</fullName>
    </submittedName>
</protein>
<dbReference type="EMBL" id="JACHMJ010000001">
    <property type="protein sequence ID" value="MBB5844138.1"/>
    <property type="molecule type" value="Genomic_DNA"/>
</dbReference>
<dbReference type="Proteomes" id="UP000536685">
    <property type="component" value="Unassembled WGS sequence"/>
</dbReference>
<reference evidence="1 2" key="1">
    <citation type="submission" date="2020-08" db="EMBL/GenBank/DDBJ databases">
        <title>Sequencing the genomes of 1000 actinobacteria strains.</title>
        <authorList>
            <person name="Klenk H.-P."/>
        </authorList>
    </citation>
    <scope>NUCLEOTIDE SEQUENCE [LARGE SCALE GENOMIC DNA]</scope>
    <source>
        <strain evidence="1 2">DSM 105784</strain>
    </source>
</reference>
<dbReference type="RefSeq" id="WP_184238012.1">
    <property type="nucleotide sequence ID" value="NZ_JACHMJ010000001.1"/>
</dbReference>
<evidence type="ECO:0000313" key="2">
    <source>
        <dbReference type="Proteomes" id="UP000536685"/>
    </source>
</evidence>
<name>A0A841AP93_9MICO</name>
<proteinExistence type="predicted"/>
<comment type="caution">
    <text evidence="1">The sequence shown here is derived from an EMBL/GenBank/DDBJ whole genome shotgun (WGS) entry which is preliminary data.</text>
</comment>
<dbReference type="AlphaFoldDB" id="A0A841AP93"/>
<sequence length="73" mass="7675">MTTRAIAEAIGQRLGLPTSSVAPDAAADHFGWIGMFFGLPMAASSTITRHKLGWTPTGPTLLEDIADGPYFAV</sequence>
<gene>
    <name evidence="1" type="ORF">HD599_002461</name>
</gene>